<evidence type="ECO:0000256" key="1">
    <source>
        <dbReference type="SAM" id="MobiDB-lite"/>
    </source>
</evidence>
<dbReference type="Proteomes" id="UP000224567">
    <property type="component" value="Unassembled WGS sequence"/>
</dbReference>
<feature type="compositionally biased region" description="Acidic residues" evidence="1">
    <location>
        <begin position="17"/>
        <end position="31"/>
    </location>
</feature>
<keyword evidence="3" id="KW-1185">Reference proteome</keyword>
<dbReference type="AlphaFoldDB" id="A0A2G2VRV3"/>
<comment type="caution">
    <text evidence="2">The sequence shown here is derived from an EMBL/GenBank/DDBJ whole genome shotgun (WGS) entry which is preliminary data.</text>
</comment>
<proteinExistence type="predicted"/>
<protein>
    <submittedName>
        <fullName evidence="2">Uncharacterized protein</fullName>
    </submittedName>
</protein>
<gene>
    <name evidence="2" type="ORF">CQW23_23417</name>
</gene>
<evidence type="ECO:0000313" key="2">
    <source>
        <dbReference type="EMBL" id="PHT35717.1"/>
    </source>
</evidence>
<feature type="region of interest" description="Disordered" evidence="1">
    <location>
        <begin position="1"/>
        <end position="31"/>
    </location>
</feature>
<evidence type="ECO:0000313" key="3">
    <source>
        <dbReference type="Proteomes" id="UP000224567"/>
    </source>
</evidence>
<reference evidence="2 3" key="1">
    <citation type="journal article" date="2017" name="Genome Biol.">
        <title>New reference genome sequences of hot pepper reveal the massive evolution of plant disease-resistance genes by retroduplication.</title>
        <authorList>
            <person name="Kim S."/>
            <person name="Park J."/>
            <person name="Yeom S.I."/>
            <person name="Kim Y.M."/>
            <person name="Seo E."/>
            <person name="Kim K.T."/>
            <person name="Kim M.S."/>
            <person name="Lee J.M."/>
            <person name="Cheong K."/>
            <person name="Shin H.S."/>
            <person name="Kim S.B."/>
            <person name="Han K."/>
            <person name="Lee J."/>
            <person name="Park M."/>
            <person name="Lee H.A."/>
            <person name="Lee H.Y."/>
            <person name="Lee Y."/>
            <person name="Oh S."/>
            <person name="Lee J.H."/>
            <person name="Choi E."/>
            <person name="Choi E."/>
            <person name="Lee S.E."/>
            <person name="Jeon J."/>
            <person name="Kim H."/>
            <person name="Choi G."/>
            <person name="Song H."/>
            <person name="Lee J."/>
            <person name="Lee S.C."/>
            <person name="Kwon J.K."/>
            <person name="Lee H.Y."/>
            <person name="Koo N."/>
            <person name="Hong Y."/>
            <person name="Kim R.W."/>
            <person name="Kang W.H."/>
            <person name="Huh J.H."/>
            <person name="Kang B.C."/>
            <person name="Yang T.J."/>
            <person name="Lee Y.H."/>
            <person name="Bennetzen J.L."/>
            <person name="Choi D."/>
        </authorList>
    </citation>
    <scope>NUCLEOTIDE SEQUENCE [LARGE SCALE GENOMIC DNA]</scope>
    <source>
        <strain evidence="3">cv. PBC81</strain>
    </source>
</reference>
<name>A0A2G2VRV3_CAPBA</name>
<sequence>MNKSHQSDQYEYLSVSEGEEYDHQEDDVDDEEGIKAKVDCKARVTFHVMNDGSSIVTMVILEHNYELDPALSRFLPYHRELNKTLKRSFVAHDIAGLRHSKSIRLLEEKFGGPECTIAMEPTMSTSETLGNDATSAILAKLEAMARQWEVINEILDHIGVLREQVDCLGPL</sequence>
<dbReference type="OrthoDB" id="1845384at2759"/>
<dbReference type="PANTHER" id="PTHR46328:SF35">
    <property type="entry name" value="PROTEIN FAR1-RELATED SEQUENCE 5-LIKE"/>
    <property type="match status" value="1"/>
</dbReference>
<reference evidence="3" key="2">
    <citation type="journal article" date="2017" name="J. Anim. Genet.">
        <title>Multiple reference genome sequences of hot pepper reveal the massive evolution of plant disease resistance genes by retroduplication.</title>
        <authorList>
            <person name="Kim S."/>
            <person name="Park J."/>
            <person name="Yeom S.-I."/>
            <person name="Kim Y.-M."/>
            <person name="Seo E."/>
            <person name="Kim K.-T."/>
            <person name="Kim M.-S."/>
            <person name="Lee J.M."/>
            <person name="Cheong K."/>
            <person name="Shin H.-S."/>
            <person name="Kim S.-B."/>
            <person name="Han K."/>
            <person name="Lee J."/>
            <person name="Park M."/>
            <person name="Lee H.-A."/>
            <person name="Lee H.-Y."/>
            <person name="Lee Y."/>
            <person name="Oh S."/>
            <person name="Lee J.H."/>
            <person name="Choi E."/>
            <person name="Choi E."/>
            <person name="Lee S.E."/>
            <person name="Jeon J."/>
            <person name="Kim H."/>
            <person name="Choi G."/>
            <person name="Song H."/>
            <person name="Lee J."/>
            <person name="Lee S.-C."/>
            <person name="Kwon J.-K."/>
            <person name="Lee H.-Y."/>
            <person name="Koo N."/>
            <person name="Hong Y."/>
            <person name="Kim R.W."/>
            <person name="Kang W.-H."/>
            <person name="Huh J.H."/>
            <person name="Kang B.-C."/>
            <person name="Yang T.-J."/>
            <person name="Lee Y.-H."/>
            <person name="Bennetzen J.L."/>
            <person name="Choi D."/>
        </authorList>
    </citation>
    <scope>NUCLEOTIDE SEQUENCE [LARGE SCALE GENOMIC DNA]</scope>
    <source>
        <strain evidence="3">cv. PBC81</strain>
    </source>
</reference>
<organism evidence="2 3">
    <name type="scientific">Capsicum baccatum</name>
    <name type="common">Peruvian pepper</name>
    <dbReference type="NCBI Taxonomy" id="33114"/>
    <lineage>
        <taxon>Eukaryota</taxon>
        <taxon>Viridiplantae</taxon>
        <taxon>Streptophyta</taxon>
        <taxon>Embryophyta</taxon>
        <taxon>Tracheophyta</taxon>
        <taxon>Spermatophyta</taxon>
        <taxon>Magnoliopsida</taxon>
        <taxon>eudicotyledons</taxon>
        <taxon>Gunneridae</taxon>
        <taxon>Pentapetalae</taxon>
        <taxon>asterids</taxon>
        <taxon>lamiids</taxon>
        <taxon>Solanales</taxon>
        <taxon>Solanaceae</taxon>
        <taxon>Solanoideae</taxon>
        <taxon>Capsiceae</taxon>
        <taxon>Capsicum</taxon>
    </lineage>
</organism>
<accession>A0A2G2VRV3</accession>
<dbReference type="PANTHER" id="PTHR46328">
    <property type="entry name" value="FAR-RED IMPAIRED RESPONSIVE (FAR1) FAMILY PROTEIN-RELATED"/>
    <property type="match status" value="1"/>
</dbReference>
<dbReference type="EMBL" id="MLFT02000010">
    <property type="protein sequence ID" value="PHT35717.1"/>
    <property type="molecule type" value="Genomic_DNA"/>
</dbReference>